<dbReference type="EMBL" id="FNPK01000017">
    <property type="protein sequence ID" value="SDY61926.1"/>
    <property type="molecule type" value="Genomic_DNA"/>
</dbReference>
<evidence type="ECO:0000313" key="2">
    <source>
        <dbReference type="Proteomes" id="UP000199035"/>
    </source>
</evidence>
<keyword evidence="2" id="KW-1185">Reference proteome</keyword>
<accession>A0A1H3LCA5</accession>
<reference evidence="2" key="1">
    <citation type="submission" date="2016-10" db="EMBL/GenBank/DDBJ databases">
        <authorList>
            <person name="Varghese N."/>
            <person name="Submissions S."/>
        </authorList>
    </citation>
    <scope>NUCLEOTIDE SEQUENCE [LARGE SCALE GENOMIC DNA]</scope>
    <source>
        <strain evidence="2">ANC 5109</strain>
    </source>
</reference>
<organism evidence="1 2">
    <name type="scientific">Acinetobacter kyonggiensis</name>
    <dbReference type="NCBI Taxonomy" id="595670"/>
    <lineage>
        <taxon>Bacteria</taxon>
        <taxon>Pseudomonadati</taxon>
        <taxon>Pseudomonadota</taxon>
        <taxon>Gammaproteobacteria</taxon>
        <taxon>Moraxellales</taxon>
        <taxon>Moraxellaceae</taxon>
        <taxon>Acinetobacter</taxon>
    </lineage>
</organism>
<dbReference type="AlphaFoldDB" id="A0A1H3LCA5"/>
<dbReference type="Proteomes" id="UP000199035">
    <property type="component" value="Unassembled WGS sequence"/>
</dbReference>
<evidence type="ECO:0000313" key="1">
    <source>
        <dbReference type="EMBL" id="SDY61926.1"/>
    </source>
</evidence>
<name>A0A1H3LCA5_9GAMM</name>
<sequence length="68" mass="7845">MNKFNISVKDQFGVHYAIEATLDEVVSSTVKTYERIKYIIVDNEVIRPSFEMLFQSTSSGKIFKIIKP</sequence>
<dbReference type="RefSeq" id="WP_092691339.1">
    <property type="nucleotide sequence ID" value="NZ_FNPK01000017.1"/>
</dbReference>
<protein>
    <submittedName>
        <fullName evidence="1">Uncharacterized protein</fullName>
    </submittedName>
</protein>
<gene>
    <name evidence="1" type="ORF">SAMN05421643_1172</name>
</gene>
<proteinExistence type="predicted"/>